<dbReference type="RefSeq" id="XP_024893086.1">
    <property type="nucleotide sequence ID" value="XM_025037318.1"/>
</dbReference>
<feature type="compositionally biased region" description="Polar residues" evidence="4">
    <location>
        <begin position="377"/>
        <end position="395"/>
    </location>
</feature>
<feature type="compositionally biased region" description="Basic and acidic residues" evidence="4">
    <location>
        <begin position="451"/>
        <end position="470"/>
    </location>
</feature>
<feature type="compositionally biased region" description="Polar residues" evidence="4">
    <location>
        <begin position="471"/>
        <end position="486"/>
    </location>
</feature>
<evidence type="ECO:0000256" key="3">
    <source>
        <dbReference type="PROSITE-ProRule" id="PRU00023"/>
    </source>
</evidence>
<accession>A0A6J1RK61</accession>
<evidence type="ECO:0000313" key="6">
    <source>
        <dbReference type="RefSeq" id="XP_024893086.1"/>
    </source>
</evidence>
<dbReference type="GO" id="GO:0051059">
    <property type="term" value="F:NF-kappaB binding"/>
    <property type="evidence" value="ECO:0007669"/>
    <property type="project" value="TreeGrafter"/>
</dbReference>
<feature type="compositionally biased region" description="Basic and acidic residues" evidence="4">
    <location>
        <begin position="352"/>
        <end position="363"/>
    </location>
</feature>
<dbReference type="PANTHER" id="PTHR46680:SF2">
    <property type="entry name" value="NF-KAPPA-B INHIBITOR ZETA"/>
    <property type="match status" value="1"/>
</dbReference>
<dbReference type="InterPro" id="IPR051070">
    <property type="entry name" value="NF-kappa-B_inhibitor"/>
</dbReference>
<dbReference type="PROSITE" id="PS50088">
    <property type="entry name" value="ANK_REPEAT"/>
    <property type="match status" value="3"/>
</dbReference>
<feature type="region of interest" description="Disordered" evidence="4">
    <location>
        <begin position="431"/>
        <end position="491"/>
    </location>
</feature>
<evidence type="ECO:0000256" key="4">
    <source>
        <dbReference type="SAM" id="MobiDB-lite"/>
    </source>
</evidence>
<feature type="region of interest" description="Disordered" evidence="4">
    <location>
        <begin position="352"/>
        <end position="395"/>
    </location>
</feature>
<feature type="repeat" description="ANK" evidence="3">
    <location>
        <begin position="767"/>
        <end position="799"/>
    </location>
</feature>
<keyword evidence="5" id="KW-1185">Reference proteome</keyword>
<dbReference type="GO" id="GO:0071356">
    <property type="term" value="P:cellular response to tumor necrosis factor"/>
    <property type="evidence" value="ECO:0007669"/>
    <property type="project" value="TreeGrafter"/>
</dbReference>
<dbReference type="AlphaFoldDB" id="A0A6J1RK61"/>
<feature type="compositionally biased region" description="Basic and acidic residues" evidence="4">
    <location>
        <begin position="584"/>
        <end position="593"/>
    </location>
</feature>
<dbReference type="SMART" id="SM00248">
    <property type="entry name" value="ANK"/>
    <property type="match status" value="3"/>
</dbReference>
<dbReference type="GO" id="GO:0005829">
    <property type="term" value="C:cytosol"/>
    <property type="evidence" value="ECO:0007669"/>
    <property type="project" value="TreeGrafter"/>
</dbReference>
<dbReference type="SUPFAM" id="SSF48403">
    <property type="entry name" value="Ankyrin repeat"/>
    <property type="match status" value="1"/>
</dbReference>
<reference evidence="6" key="1">
    <citation type="submission" date="2025-08" db="UniProtKB">
        <authorList>
            <consortium name="RefSeq"/>
        </authorList>
    </citation>
    <scope>IDENTIFICATION</scope>
    <source>
        <tissue evidence="6">Whole body</tissue>
    </source>
</reference>
<dbReference type="Pfam" id="PF13637">
    <property type="entry name" value="Ank_4"/>
    <property type="match status" value="1"/>
</dbReference>
<feature type="repeat" description="ANK" evidence="3">
    <location>
        <begin position="698"/>
        <end position="731"/>
    </location>
</feature>
<name>A0A6J1RK61_9HYME</name>
<sequence length="859" mass="95393">MDIPAESPPSAKKRRTLTEESKQRPLECEQKFQRPLECIREFKLPQQFPSTIEQARKSGIGVKPLSSNVIVSASGPKSDVRVPYNLQKLRILSPKGRDLGEFNVKLKPAEPQGSSMITIAKLKPVKKLLTLAPIPHPMFPQKILPQSIGNIPKKNWTQLSCGRSIISCVDNGSGLHQQQSKTQPMNIILLNDQGMEDNVKKQMLNSNINISTKLMPINAKAPSTNGISSKRSVCQPVDSSNCKYVVIHRGTSDTDVRNCTRIQETATENTNVFSAIKTHSHKELVKSPCLAKSKKLARISSDKNDAPLSDKSFKTNKKKRVYTAINTENGWKMIRPSRSARLGQKYNQIDKNLNHDGLRDNSRENFNSNEVSHKSQQKSNSLQAKSDVVSKSQVPEVNTQNVMTVIPNNKTLSSNQNEVLAQASTKDVTNVPDLDTVGRETQCDDTQSEGLKAESRNDHLVVDDHARDTPEPQQITDAVQSNVQDENSSREDLSDRLSIIKKAMDSVKDNELRELALKALADCGIGIERYVPIRPPEDHKAVHDTQVQTTVFGLLDPNSFILINKDLEDVHRLDQVTLQDMPDNENRLADDPHSNNNFVSNPDVSEQERPFDVDSFMEEFWKEDTDALKMKETLSMTRVRCNSLLENLQRDFERVKEYDQNGMLNIHNAVVSDNVYLVRRQLIVLQHCKQSVDTSTEDGVTSLELAIKYDACSEIVKLLLDAGAQPVISRSIHESAVIIASKQSSPMLPMLVSRVSNSDLLNQIDSDGLAAIHYCSIHGNLEGVRALISAGATVDLKDMKSGRTALFHAIDNSHTSVTQVLLNSGAVANIANYAGQTALSILSDPKSLAFKMSLKKDVT</sequence>
<feature type="repeat" description="ANK" evidence="3">
    <location>
        <begin position="801"/>
        <end position="833"/>
    </location>
</feature>
<organism evidence="5 6">
    <name type="scientific">Temnothorax curvispinosus</name>
    <dbReference type="NCBI Taxonomy" id="300111"/>
    <lineage>
        <taxon>Eukaryota</taxon>
        <taxon>Metazoa</taxon>
        <taxon>Ecdysozoa</taxon>
        <taxon>Arthropoda</taxon>
        <taxon>Hexapoda</taxon>
        <taxon>Insecta</taxon>
        <taxon>Pterygota</taxon>
        <taxon>Neoptera</taxon>
        <taxon>Endopterygota</taxon>
        <taxon>Hymenoptera</taxon>
        <taxon>Apocrita</taxon>
        <taxon>Aculeata</taxon>
        <taxon>Formicoidea</taxon>
        <taxon>Formicidae</taxon>
        <taxon>Myrmicinae</taxon>
        <taxon>Temnothorax</taxon>
    </lineage>
</organism>
<dbReference type="PANTHER" id="PTHR46680">
    <property type="entry name" value="NF-KAPPA-B INHIBITOR ALPHA"/>
    <property type="match status" value="1"/>
</dbReference>
<protein>
    <submittedName>
        <fullName evidence="6">Uncharacterized protein LOC112468223 isoform X1</fullName>
    </submittedName>
</protein>
<dbReference type="InterPro" id="IPR002110">
    <property type="entry name" value="Ankyrin_rpt"/>
</dbReference>
<keyword evidence="2 3" id="KW-0040">ANK repeat</keyword>
<proteinExistence type="predicted"/>
<feature type="region of interest" description="Disordered" evidence="4">
    <location>
        <begin position="1"/>
        <end position="28"/>
    </location>
</feature>
<evidence type="ECO:0000256" key="2">
    <source>
        <dbReference type="ARBA" id="ARBA00023043"/>
    </source>
</evidence>
<dbReference type="GeneID" id="112468223"/>
<feature type="compositionally biased region" description="Polar residues" evidence="4">
    <location>
        <begin position="594"/>
        <end position="604"/>
    </location>
</feature>
<dbReference type="Gene3D" id="1.25.40.20">
    <property type="entry name" value="Ankyrin repeat-containing domain"/>
    <property type="match status" value="1"/>
</dbReference>
<dbReference type="OrthoDB" id="10254947at2759"/>
<feature type="region of interest" description="Disordered" evidence="4">
    <location>
        <begin position="584"/>
        <end position="606"/>
    </location>
</feature>
<gene>
    <name evidence="6" type="primary">LOC112468223</name>
</gene>
<evidence type="ECO:0000256" key="1">
    <source>
        <dbReference type="ARBA" id="ARBA00022737"/>
    </source>
</evidence>
<keyword evidence="1" id="KW-0677">Repeat</keyword>
<dbReference type="InterPro" id="IPR036770">
    <property type="entry name" value="Ankyrin_rpt-contain_sf"/>
</dbReference>
<dbReference type="Proteomes" id="UP000504618">
    <property type="component" value="Unplaced"/>
</dbReference>
<evidence type="ECO:0000313" key="5">
    <source>
        <dbReference type="Proteomes" id="UP000504618"/>
    </source>
</evidence>
<feature type="compositionally biased region" description="Basic and acidic residues" evidence="4">
    <location>
        <begin position="16"/>
        <end position="28"/>
    </location>
</feature>
<dbReference type="PROSITE" id="PS50297">
    <property type="entry name" value="ANK_REP_REGION"/>
    <property type="match status" value="2"/>
</dbReference>